<sequence length="325" mass="35214">MNLLIDALIQVLRPIGITEPVFQFMLVSAILGLSVYLTLYTGMLSLANAGFMAIGAYVSVVLTTQFDVPLGIAMLIAMTVCALVAIPIGLPTLRLKDIYLAIATIGFGEVIRIIALNFDKMVESILELFSNGERVRFELLNGARGIKNVPQLTETWMLIIFLIVAVFLIIRLHHSRFGRAMSAVRQDERAASNLGINVVYVKNMVFILSAILAGAAGAFNGHLTRIIVPNAFDFAKTVDILAYAVLGGTSTWLGPIVGGMVLTALPEILRFSSQYRGVVTGAILLGTILFLPGGLVNPKGLQQVWRRYVKREPALTAAEEDPVDA</sequence>
<dbReference type="Pfam" id="PF02653">
    <property type="entry name" value="BPD_transp_2"/>
    <property type="match status" value="1"/>
</dbReference>
<keyword evidence="5 6" id="KW-0472">Membrane</keyword>
<reference evidence="7 8" key="1">
    <citation type="submission" date="2020-02" db="EMBL/GenBank/DDBJ databases">
        <authorList>
            <person name="Zheng R.K."/>
            <person name="Sun C.M."/>
        </authorList>
    </citation>
    <scope>NUCLEOTIDE SEQUENCE [LARGE SCALE GENOMIC DNA]</scope>
    <source>
        <strain evidence="8">rifampicinis</strain>
    </source>
</reference>
<gene>
    <name evidence="7" type="ORF">G4Y79_06100</name>
</gene>
<keyword evidence="8" id="KW-1185">Reference proteome</keyword>
<evidence type="ECO:0000313" key="7">
    <source>
        <dbReference type="EMBL" id="QPC83949.1"/>
    </source>
</evidence>
<dbReference type="GO" id="GO:0005886">
    <property type="term" value="C:plasma membrane"/>
    <property type="evidence" value="ECO:0007669"/>
    <property type="project" value="UniProtKB-SubCell"/>
</dbReference>
<evidence type="ECO:0000256" key="6">
    <source>
        <dbReference type="SAM" id="Phobius"/>
    </source>
</evidence>
<organism evidence="7 8">
    <name type="scientific">Phototrophicus methaneseepsis</name>
    <dbReference type="NCBI Taxonomy" id="2710758"/>
    <lineage>
        <taxon>Bacteria</taxon>
        <taxon>Bacillati</taxon>
        <taxon>Chloroflexota</taxon>
        <taxon>Candidatus Thermofontia</taxon>
        <taxon>Phototrophicales</taxon>
        <taxon>Phototrophicaceae</taxon>
        <taxon>Phototrophicus</taxon>
    </lineage>
</organism>
<proteinExistence type="predicted"/>
<protein>
    <submittedName>
        <fullName evidence="7">Branched-chain amino acid ABC transporter permease</fullName>
    </submittedName>
</protein>
<evidence type="ECO:0000256" key="1">
    <source>
        <dbReference type="ARBA" id="ARBA00004651"/>
    </source>
</evidence>
<feature type="transmembrane region" description="Helical" evidence="6">
    <location>
        <begin position="194"/>
        <end position="220"/>
    </location>
</feature>
<feature type="transmembrane region" description="Helical" evidence="6">
    <location>
        <begin position="155"/>
        <end position="173"/>
    </location>
</feature>
<dbReference type="KEGG" id="pmet:G4Y79_06100"/>
<dbReference type="Proteomes" id="UP000594468">
    <property type="component" value="Chromosome"/>
</dbReference>
<dbReference type="InterPro" id="IPR001851">
    <property type="entry name" value="ABC_transp_permease"/>
</dbReference>
<dbReference type="CDD" id="cd06581">
    <property type="entry name" value="TM_PBP1_LivM_like"/>
    <property type="match status" value="1"/>
</dbReference>
<dbReference type="GO" id="GO:0015658">
    <property type="term" value="F:branched-chain amino acid transmembrane transporter activity"/>
    <property type="evidence" value="ECO:0007669"/>
    <property type="project" value="InterPro"/>
</dbReference>
<dbReference type="AlphaFoldDB" id="A0A7S8EBN1"/>
<evidence type="ECO:0000313" key="8">
    <source>
        <dbReference type="Proteomes" id="UP000594468"/>
    </source>
</evidence>
<evidence type="ECO:0000256" key="2">
    <source>
        <dbReference type="ARBA" id="ARBA00022475"/>
    </source>
</evidence>
<dbReference type="RefSeq" id="WP_195172013.1">
    <property type="nucleotide sequence ID" value="NZ_CP062983.1"/>
</dbReference>
<feature type="transmembrane region" description="Helical" evidence="6">
    <location>
        <begin position="72"/>
        <end position="91"/>
    </location>
</feature>
<feature type="transmembrane region" description="Helical" evidence="6">
    <location>
        <begin position="277"/>
        <end position="296"/>
    </location>
</feature>
<feature type="transmembrane region" description="Helical" evidence="6">
    <location>
        <begin position="240"/>
        <end position="265"/>
    </location>
</feature>
<dbReference type="PANTHER" id="PTHR30482:SF10">
    <property type="entry name" value="HIGH-AFFINITY BRANCHED-CHAIN AMINO ACID TRANSPORT PROTEIN BRAE"/>
    <property type="match status" value="1"/>
</dbReference>
<dbReference type="InterPro" id="IPR043428">
    <property type="entry name" value="LivM-like"/>
</dbReference>
<accession>A0A7S8EBN1</accession>
<feature type="transmembrane region" description="Helical" evidence="6">
    <location>
        <begin position="20"/>
        <end position="39"/>
    </location>
</feature>
<feature type="transmembrane region" description="Helical" evidence="6">
    <location>
        <begin position="46"/>
        <end position="66"/>
    </location>
</feature>
<dbReference type="EMBL" id="CP062983">
    <property type="protein sequence ID" value="QPC83949.1"/>
    <property type="molecule type" value="Genomic_DNA"/>
</dbReference>
<evidence type="ECO:0000256" key="3">
    <source>
        <dbReference type="ARBA" id="ARBA00022692"/>
    </source>
</evidence>
<dbReference type="PANTHER" id="PTHR30482">
    <property type="entry name" value="HIGH-AFFINITY BRANCHED-CHAIN AMINO ACID TRANSPORT SYSTEM PERMEASE"/>
    <property type="match status" value="1"/>
</dbReference>
<evidence type="ECO:0000256" key="5">
    <source>
        <dbReference type="ARBA" id="ARBA00023136"/>
    </source>
</evidence>
<comment type="subcellular location">
    <subcellularLocation>
        <location evidence="1">Cell membrane</location>
        <topology evidence="1">Multi-pass membrane protein</topology>
    </subcellularLocation>
</comment>
<keyword evidence="2" id="KW-1003">Cell membrane</keyword>
<keyword evidence="4 6" id="KW-1133">Transmembrane helix</keyword>
<keyword evidence="3 6" id="KW-0812">Transmembrane</keyword>
<name>A0A7S8EBN1_9CHLR</name>
<evidence type="ECO:0000256" key="4">
    <source>
        <dbReference type="ARBA" id="ARBA00022989"/>
    </source>
</evidence>
<feature type="transmembrane region" description="Helical" evidence="6">
    <location>
        <begin position="98"/>
        <end position="118"/>
    </location>
</feature>